<dbReference type="NCBIfam" id="TIGR03180">
    <property type="entry name" value="UraD_2"/>
    <property type="match status" value="1"/>
</dbReference>
<comment type="catalytic activity">
    <reaction evidence="1">
        <text>5-hydroxy-2-oxo-4-ureido-2,5-dihydro-1H-imidazole-5-carboxylate + H(+) = (S)-allantoin + CO2</text>
        <dbReference type="Rhea" id="RHEA:26301"/>
        <dbReference type="ChEBI" id="CHEBI:15378"/>
        <dbReference type="ChEBI" id="CHEBI:15678"/>
        <dbReference type="ChEBI" id="CHEBI:16526"/>
        <dbReference type="ChEBI" id="CHEBI:58639"/>
        <dbReference type="EC" id="4.1.1.97"/>
    </reaction>
</comment>
<dbReference type="InterPro" id="IPR017595">
    <property type="entry name" value="OHCU_decarboxylase-2"/>
</dbReference>
<evidence type="ECO:0000256" key="6">
    <source>
        <dbReference type="ARBA" id="ARBA00023239"/>
    </source>
</evidence>
<dbReference type="NCBIfam" id="NF010372">
    <property type="entry name" value="PRK13798.1"/>
    <property type="match status" value="1"/>
</dbReference>
<dbReference type="Gene3D" id="1.10.3330.10">
    <property type="entry name" value="Oxo-4-hydroxy-4-carboxy-5-ureidoimidazoline decarboxylase"/>
    <property type="match status" value="1"/>
</dbReference>
<dbReference type="Pfam" id="PF09349">
    <property type="entry name" value="OHCU_decarbox"/>
    <property type="match status" value="1"/>
</dbReference>
<dbReference type="GO" id="GO:0006144">
    <property type="term" value="P:purine nucleobase metabolic process"/>
    <property type="evidence" value="ECO:0007669"/>
    <property type="project" value="UniProtKB-KW"/>
</dbReference>
<dbReference type="SUPFAM" id="SSF158694">
    <property type="entry name" value="UraD-Like"/>
    <property type="match status" value="1"/>
</dbReference>
<dbReference type="Proteomes" id="UP000593966">
    <property type="component" value="Chromosome"/>
</dbReference>
<dbReference type="GO" id="GO:0051997">
    <property type="term" value="F:2-oxo-4-hydroxy-4-carboxy-5-ureidoimidazoline decarboxylase activity"/>
    <property type="evidence" value="ECO:0007669"/>
    <property type="project" value="UniProtKB-EC"/>
</dbReference>
<name>A0A7S7AHV5_9GAMM</name>
<keyword evidence="9" id="KW-1185">Reference proteome</keyword>
<evidence type="ECO:0000256" key="5">
    <source>
        <dbReference type="ARBA" id="ARBA00022793"/>
    </source>
</evidence>
<evidence type="ECO:0000256" key="3">
    <source>
        <dbReference type="ARBA" id="ARBA00012257"/>
    </source>
</evidence>
<reference evidence="8 9" key="1">
    <citation type="submission" date="2020-02" db="EMBL/GenBank/DDBJ databases">
        <title>Tigecycline-resistant Acinetobacter species from pigs and migratory birds.</title>
        <authorList>
            <person name="Chen C."/>
            <person name="Sun J."/>
            <person name="Liao X.-P."/>
            <person name="Liu Y.-H."/>
        </authorList>
    </citation>
    <scope>NUCLEOTIDE SEQUENCE [LARGE SCALE GENOMIC DNA]</scope>
    <source>
        <strain evidence="8 9">YH12207_T</strain>
    </source>
</reference>
<accession>A0A7S7AHV5</accession>
<dbReference type="RefSeq" id="WP_180045661.1">
    <property type="nucleotide sequence ID" value="NZ_CP048659.1"/>
</dbReference>
<dbReference type="InterPro" id="IPR018020">
    <property type="entry name" value="OHCU_decarboxylase"/>
</dbReference>
<evidence type="ECO:0000259" key="7">
    <source>
        <dbReference type="Pfam" id="PF09349"/>
    </source>
</evidence>
<comment type="pathway">
    <text evidence="2">Purine metabolism; urate degradation; (S)-allantoin from urate: step 3/3.</text>
</comment>
<protein>
    <recommendedName>
        <fullName evidence="3">2-oxo-4-hydroxy-4-carboxy-5-ureidoimidazoline decarboxylase</fullName>
        <ecNumber evidence="3">4.1.1.97</ecNumber>
    </recommendedName>
</protein>
<dbReference type="EC" id="4.1.1.97" evidence="3"/>
<dbReference type="AlphaFoldDB" id="A0A7S7AHV5"/>
<dbReference type="EMBL" id="CP048659">
    <property type="protein sequence ID" value="QOW46522.1"/>
    <property type="molecule type" value="Genomic_DNA"/>
</dbReference>
<dbReference type="InterPro" id="IPR036778">
    <property type="entry name" value="OHCU_decarboxylase_sf"/>
</dbReference>
<evidence type="ECO:0000313" key="8">
    <source>
        <dbReference type="EMBL" id="QOW46522.1"/>
    </source>
</evidence>
<evidence type="ECO:0000256" key="2">
    <source>
        <dbReference type="ARBA" id="ARBA00004754"/>
    </source>
</evidence>
<dbReference type="GO" id="GO:0019628">
    <property type="term" value="P:urate catabolic process"/>
    <property type="evidence" value="ECO:0007669"/>
    <property type="project" value="TreeGrafter"/>
</dbReference>
<evidence type="ECO:0000313" key="9">
    <source>
        <dbReference type="Proteomes" id="UP000593966"/>
    </source>
</evidence>
<gene>
    <name evidence="8" type="primary">uraD</name>
    <name evidence="8" type="ORF">G0028_11810</name>
</gene>
<sequence>MHLETFNQLEAHEAHIVLKACVHIPRWISDLSDQRPYAALEQLYQTADQHALTWQWAEIAAALALHPRIGEKKAAVQLSEKEQQFSQHEQAQVSTDEELQQALYQGNLAYEHKFGHIFLIRAAGRTGQEILSALQHRLKNTFEKEQVEVKKQLTEIAMLRLKQEIQ</sequence>
<feature type="domain" description="Oxo-4-hydroxy-4-carboxy-5-ureidoimidazoline decarboxylase" evidence="7">
    <location>
        <begin position="7"/>
        <end position="162"/>
    </location>
</feature>
<organism evidence="8 9">
    <name type="scientific">Acinetobacter piscicola</name>
    <dbReference type="NCBI Taxonomy" id="2006115"/>
    <lineage>
        <taxon>Bacteria</taxon>
        <taxon>Pseudomonadati</taxon>
        <taxon>Pseudomonadota</taxon>
        <taxon>Gammaproteobacteria</taxon>
        <taxon>Moraxellales</taxon>
        <taxon>Moraxellaceae</taxon>
        <taxon>Acinetobacter</taxon>
    </lineage>
</organism>
<dbReference type="PANTHER" id="PTHR43466:SF1">
    <property type="entry name" value="2-OXO-4-HYDROXY-4-CARBOXY-5-UREIDOIMIDAZOLINE DECARBOXYLASE-RELATED"/>
    <property type="match status" value="1"/>
</dbReference>
<evidence type="ECO:0000256" key="4">
    <source>
        <dbReference type="ARBA" id="ARBA00022631"/>
    </source>
</evidence>
<dbReference type="PANTHER" id="PTHR43466">
    <property type="entry name" value="2-OXO-4-HYDROXY-4-CARBOXY-5-UREIDOIMIDAZOLINE DECARBOXYLASE-RELATED"/>
    <property type="match status" value="1"/>
</dbReference>
<evidence type="ECO:0000256" key="1">
    <source>
        <dbReference type="ARBA" id="ARBA00001163"/>
    </source>
</evidence>
<proteinExistence type="predicted"/>
<keyword evidence="5" id="KW-0210">Decarboxylase</keyword>
<keyword evidence="6 8" id="KW-0456">Lyase</keyword>
<keyword evidence="4" id="KW-0659">Purine metabolism</keyword>